<dbReference type="GO" id="GO:0090071">
    <property type="term" value="P:negative regulation of ribosome biogenesis"/>
    <property type="evidence" value="ECO:0007669"/>
    <property type="project" value="UniProtKB-UniRule"/>
</dbReference>
<dbReference type="NCBIfam" id="TIGR00090">
    <property type="entry name" value="rsfS_iojap_ybeB"/>
    <property type="match status" value="1"/>
</dbReference>
<comment type="caution">
    <text evidence="3">The sequence shown here is derived from an EMBL/GenBank/DDBJ whole genome shotgun (WGS) entry which is preliminary data.</text>
</comment>
<dbReference type="GO" id="GO:0017148">
    <property type="term" value="P:negative regulation of translation"/>
    <property type="evidence" value="ECO:0007669"/>
    <property type="project" value="UniProtKB-UniRule"/>
</dbReference>
<keyword evidence="4" id="KW-1185">Reference proteome</keyword>
<dbReference type="PANTHER" id="PTHR21043:SF0">
    <property type="entry name" value="MITOCHONDRIAL ASSEMBLY OF RIBOSOMAL LARGE SUBUNIT PROTEIN 1"/>
    <property type="match status" value="1"/>
</dbReference>
<dbReference type="EMBL" id="AATS01000003">
    <property type="protein sequence ID" value="EAU55247.1"/>
    <property type="molecule type" value="Genomic_DNA"/>
</dbReference>
<dbReference type="InParanoid" id="Q0F1E4"/>
<dbReference type="HOGENOM" id="CLU_092688_6_0_0"/>
<dbReference type="RefSeq" id="WP_009849710.1">
    <property type="nucleotide sequence ID" value="NZ_DS022294.1"/>
</dbReference>
<evidence type="ECO:0000313" key="3">
    <source>
        <dbReference type="EMBL" id="EAU55247.1"/>
    </source>
</evidence>
<keyword evidence="2" id="KW-0678">Repressor</keyword>
<gene>
    <name evidence="2" type="primary">rsfS</name>
    <name evidence="3" type="ORF">SPV1_10961</name>
</gene>
<dbReference type="HAMAP" id="MF_01477">
    <property type="entry name" value="Iojap_RsfS"/>
    <property type="match status" value="1"/>
</dbReference>
<dbReference type="eggNOG" id="COG0799">
    <property type="taxonomic scope" value="Bacteria"/>
</dbReference>
<comment type="subcellular location">
    <subcellularLocation>
        <location evidence="2">Cytoplasm</location>
    </subcellularLocation>
</comment>
<dbReference type="GO" id="GO:0043023">
    <property type="term" value="F:ribosomal large subunit binding"/>
    <property type="evidence" value="ECO:0007669"/>
    <property type="project" value="TreeGrafter"/>
</dbReference>
<reference evidence="3 4" key="1">
    <citation type="submission" date="2006-09" db="EMBL/GenBank/DDBJ databases">
        <authorList>
            <person name="Emerson D."/>
            <person name="Ferriera S."/>
            <person name="Johnson J."/>
            <person name="Kravitz S."/>
            <person name="Halpern A."/>
            <person name="Remington K."/>
            <person name="Beeson K."/>
            <person name="Tran B."/>
            <person name="Rogers Y.-H."/>
            <person name="Friedman R."/>
            <person name="Venter J.C."/>
        </authorList>
    </citation>
    <scope>NUCLEOTIDE SEQUENCE [LARGE SCALE GENOMIC DNA]</scope>
    <source>
        <strain evidence="3 4">PV-1</strain>
    </source>
</reference>
<evidence type="ECO:0000313" key="4">
    <source>
        <dbReference type="Proteomes" id="UP000005297"/>
    </source>
</evidence>
<organism evidence="3 4">
    <name type="scientific">Mariprofundus ferrooxydans PV-1</name>
    <dbReference type="NCBI Taxonomy" id="314345"/>
    <lineage>
        <taxon>Bacteria</taxon>
        <taxon>Pseudomonadati</taxon>
        <taxon>Pseudomonadota</taxon>
        <taxon>Candidatius Mariprofundia</taxon>
        <taxon>Mariprofundales</taxon>
        <taxon>Mariprofundaceae</taxon>
        <taxon>Mariprofundus</taxon>
    </lineage>
</organism>
<evidence type="ECO:0000256" key="2">
    <source>
        <dbReference type="HAMAP-Rule" id="MF_01477"/>
    </source>
</evidence>
<proteinExistence type="inferred from homology"/>
<dbReference type="PANTHER" id="PTHR21043">
    <property type="entry name" value="IOJAP SUPERFAMILY ORTHOLOG"/>
    <property type="match status" value="1"/>
</dbReference>
<comment type="function">
    <text evidence="2">Functions as a ribosomal silencing factor. Interacts with ribosomal protein uL14 (rplN), blocking formation of intersubunit bridge B8. Prevents association of the 30S and 50S ribosomal subunits and the formation of functional ribosomes, thus repressing translation.</text>
</comment>
<keyword evidence="2" id="KW-0810">Translation regulation</keyword>
<evidence type="ECO:0000256" key="1">
    <source>
        <dbReference type="ARBA" id="ARBA00010574"/>
    </source>
</evidence>
<accession>Q0F1E4</accession>
<dbReference type="GO" id="GO:0005737">
    <property type="term" value="C:cytoplasm"/>
    <property type="evidence" value="ECO:0007669"/>
    <property type="project" value="UniProtKB-SubCell"/>
</dbReference>
<comment type="similarity">
    <text evidence="1 2">Belongs to the Iojap/RsfS family.</text>
</comment>
<dbReference type="Gene3D" id="3.30.460.10">
    <property type="entry name" value="Beta Polymerase, domain 2"/>
    <property type="match status" value="1"/>
</dbReference>
<dbReference type="FunCoup" id="Q0F1E4">
    <property type="interactions" value="461"/>
</dbReference>
<dbReference type="InterPro" id="IPR043519">
    <property type="entry name" value="NT_sf"/>
</dbReference>
<dbReference type="Proteomes" id="UP000005297">
    <property type="component" value="Unassembled WGS sequence"/>
</dbReference>
<comment type="subunit">
    <text evidence="2">Interacts with ribosomal protein uL14 (rplN).</text>
</comment>
<name>Q0F1E4_9PROT</name>
<dbReference type="AlphaFoldDB" id="Q0F1E4"/>
<dbReference type="STRING" id="314344.AL013_09430"/>
<protein>
    <recommendedName>
        <fullName evidence="2">Ribosomal silencing factor RsfS</fullName>
    </recommendedName>
</protein>
<dbReference type="SUPFAM" id="SSF81301">
    <property type="entry name" value="Nucleotidyltransferase"/>
    <property type="match status" value="1"/>
</dbReference>
<dbReference type="GO" id="GO:0042256">
    <property type="term" value="P:cytosolic ribosome assembly"/>
    <property type="evidence" value="ECO:0007669"/>
    <property type="project" value="UniProtKB-UniRule"/>
</dbReference>
<dbReference type="Pfam" id="PF02410">
    <property type="entry name" value="RsfS"/>
    <property type="match status" value="1"/>
</dbReference>
<keyword evidence="2" id="KW-0963">Cytoplasm</keyword>
<sequence>MSKETEQESLEALTTAVVEALEDKKATDILVIDVRGRCDFTDRFVLASGRSDRQLKALANSVGEAAHRFQLPAKTEGLEAAEWVLVDLGDVVVHLFLPEVRESFQLERLWAVPSGVITAS</sequence>
<dbReference type="InterPro" id="IPR004394">
    <property type="entry name" value="Iojap/RsfS/C7orf30"/>
</dbReference>